<organism evidence="1 2">
    <name type="scientific">Plectus sambesii</name>
    <dbReference type="NCBI Taxonomy" id="2011161"/>
    <lineage>
        <taxon>Eukaryota</taxon>
        <taxon>Metazoa</taxon>
        <taxon>Ecdysozoa</taxon>
        <taxon>Nematoda</taxon>
        <taxon>Chromadorea</taxon>
        <taxon>Plectida</taxon>
        <taxon>Plectina</taxon>
        <taxon>Plectoidea</taxon>
        <taxon>Plectidae</taxon>
        <taxon>Plectus</taxon>
    </lineage>
</organism>
<evidence type="ECO:0000313" key="2">
    <source>
        <dbReference type="WBParaSite" id="PSAMB.scaffold5199size12344.g26093.t1"/>
    </source>
</evidence>
<name>A0A914WS33_9BILA</name>
<reference evidence="2" key="1">
    <citation type="submission" date="2022-11" db="UniProtKB">
        <authorList>
            <consortium name="WormBaseParasite"/>
        </authorList>
    </citation>
    <scope>IDENTIFICATION</scope>
</reference>
<protein>
    <submittedName>
        <fullName evidence="2">Uncharacterized protein</fullName>
    </submittedName>
</protein>
<accession>A0A914WS33</accession>
<keyword evidence="1" id="KW-1185">Reference proteome</keyword>
<dbReference type="Proteomes" id="UP000887566">
    <property type="component" value="Unplaced"/>
</dbReference>
<sequence>MTEGPLATDRQWHKLCARRPPPWQRANLGALNCAFLEGPPVELSSPLCHQRLAASSFSFIPQSMRTRRVVCLTTCHCVHKGAQIFLMEEETTADDMRRGESVADAVATVLINRNEMKSFSARFRENAHR</sequence>
<dbReference type="AlphaFoldDB" id="A0A914WS33"/>
<evidence type="ECO:0000313" key="1">
    <source>
        <dbReference type="Proteomes" id="UP000887566"/>
    </source>
</evidence>
<dbReference type="WBParaSite" id="PSAMB.scaffold5199size12344.g26093.t1">
    <property type="protein sequence ID" value="PSAMB.scaffold5199size12344.g26093.t1"/>
    <property type="gene ID" value="PSAMB.scaffold5199size12344.g26093"/>
</dbReference>
<proteinExistence type="predicted"/>